<name>A0A820SK82_9BILA</name>
<dbReference type="AlphaFoldDB" id="A0A820SK82"/>
<feature type="compositionally biased region" description="Acidic residues" evidence="1">
    <location>
        <begin position="51"/>
        <end position="74"/>
    </location>
</feature>
<gene>
    <name evidence="2" type="ORF">OXD698_LOCUS54582</name>
</gene>
<comment type="caution">
    <text evidence="2">The sequence shown here is derived from an EMBL/GenBank/DDBJ whole genome shotgun (WGS) entry which is preliminary data.</text>
</comment>
<sequence length="74" mass="8598">VKAVAVDSSEYTKLNSKHIPADERFLYTFMKMRQEQGESAQEKKKQKTVDDFEGDIDDNESIESVSDDEFDKYL</sequence>
<evidence type="ECO:0000313" key="2">
    <source>
        <dbReference type="EMBL" id="CAF4454230.1"/>
    </source>
</evidence>
<protein>
    <submittedName>
        <fullName evidence="2">Uncharacterized protein</fullName>
    </submittedName>
</protein>
<dbReference type="EMBL" id="CAJOAZ010033361">
    <property type="protein sequence ID" value="CAF4454230.1"/>
    <property type="molecule type" value="Genomic_DNA"/>
</dbReference>
<proteinExistence type="predicted"/>
<evidence type="ECO:0000256" key="1">
    <source>
        <dbReference type="SAM" id="MobiDB-lite"/>
    </source>
</evidence>
<evidence type="ECO:0000313" key="3">
    <source>
        <dbReference type="Proteomes" id="UP000663844"/>
    </source>
</evidence>
<accession>A0A820SK82</accession>
<feature type="non-terminal residue" evidence="2">
    <location>
        <position position="1"/>
    </location>
</feature>
<dbReference type="Proteomes" id="UP000663844">
    <property type="component" value="Unassembled WGS sequence"/>
</dbReference>
<feature type="non-terminal residue" evidence="2">
    <location>
        <position position="74"/>
    </location>
</feature>
<reference evidence="2" key="1">
    <citation type="submission" date="2021-02" db="EMBL/GenBank/DDBJ databases">
        <authorList>
            <person name="Nowell W R."/>
        </authorList>
    </citation>
    <scope>NUCLEOTIDE SEQUENCE</scope>
</reference>
<feature type="compositionally biased region" description="Basic and acidic residues" evidence="1">
    <location>
        <begin position="36"/>
        <end position="50"/>
    </location>
</feature>
<feature type="region of interest" description="Disordered" evidence="1">
    <location>
        <begin position="36"/>
        <end position="74"/>
    </location>
</feature>
<organism evidence="2 3">
    <name type="scientific">Adineta steineri</name>
    <dbReference type="NCBI Taxonomy" id="433720"/>
    <lineage>
        <taxon>Eukaryota</taxon>
        <taxon>Metazoa</taxon>
        <taxon>Spiralia</taxon>
        <taxon>Gnathifera</taxon>
        <taxon>Rotifera</taxon>
        <taxon>Eurotatoria</taxon>
        <taxon>Bdelloidea</taxon>
        <taxon>Adinetida</taxon>
        <taxon>Adinetidae</taxon>
        <taxon>Adineta</taxon>
    </lineage>
</organism>